<accession>A0A8R1IPL5</accession>
<sequence length="99" mass="10737">MKLKPHYFFSLQKVLQLTIVRSRRIMNIGQNKGEEFGELGGHRASRWIAAWIRSLPASVAATGAVRSVRARAVDVVVSDEGGMGGATMGGVRNAMPISR</sequence>
<keyword evidence="2" id="KW-1185">Reference proteome</keyword>
<reference evidence="1" key="2">
    <citation type="submission" date="2022-06" db="UniProtKB">
        <authorList>
            <consortium name="EnsemblMetazoa"/>
        </authorList>
    </citation>
    <scope>IDENTIFICATION</scope>
    <source>
        <strain evidence="1">DF5081</strain>
    </source>
</reference>
<organism evidence="1 2">
    <name type="scientific">Caenorhabditis japonica</name>
    <dbReference type="NCBI Taxonomy" id="281687"/>
    <lineage>
        <taxon>Eukaryota</taxon>
        <taxon>Metazoa</taxon>
        <taxon>Ecdysozoa</taxon>
        <taxon>Nematoda</taxon>
        <taxon>Chromadorea</taxon>
        <taxon>Rhabditida</taxon>
        <taxon>Rhabditina</taxon>
        <taxon>Rhabditomorpha</taxon>
        <taxon>Rhabditoidea</taxon>
        <taxon>Rhabditidae</taxon>
        <taxon>Peloderinae</taxon>
        <taxon>Caenorhabditis</taxon>
    </lineage>
</organism>
<dbReference type="Proteomes" id="UP000005237">
    <property type="component" value="Unassembled WGS sequence"/>
</dbReference>
<reference evidence="2" key="1">
    <citation type="submission" date="2010-08" db="EMBL/GenBank/DDBJ databases">
        <authorList>
            <consortium name="Caenorhabditis japonica Sequencing Consortium"/>
            <person name="Wilson R.K."/>
        </authorList>
    </citation>
    <scope>NUCLEOTIDE SEQUENCE [LARGE SCALE GENOMIC DNA]</scope>
    <source>
        <strain evidence="2">DF5081</strain>
    </source>
</reference>
<dbReference type="AlphaFoldDB" id="A0A8R1IPL5"/>
<protein>
    <submittedName>
        <fullName evidence="1">Uncharacterized protein</fullName>
    </submittedName>
</protein>
<proteinExistence type="predicted"/>
<evidence type="ECO:0000313" key="2">
    <source>
        <dbReference type="Proteomes" id="UP000005237"/>
    </source>
</evidence>
<dbReference type="EnsemblMetazoa" id="CJA39310.1">
    <property type="protein sequence ID" value="CJA39310.1"/>
    <property type="gene ID" value="WBGene00215157"/>
</dbReference>
<name>A0A8R1IPL5_CAEJA</name>
<evidence type="ECO:0000313" key="1">
    <source>
        <dbReference type="EnsemblMetazoa" id="CJA39310.1"/>
    </source>
</evidence>